<dbReference type="PANTHER" id="PTHR32303">
    <property type="entry name" value="QUINOPROTEIN ALCOHOL DEHYDROGENASE (CYTOCHROME C)"/>
    <property type="match status" value="1"/>
</dbReference>
<keyword evidence="1" id="KW-0732">Signal</keyword>
<dbReference type="InterPro" id="IPR015943">
    <property type="entry name" value="WD40/YVTN_repeat-like_dom_sf"/>
</dbReference>
<dbReference type="SUPFAM" id="SSF50998">
    <property type="entry name" value="Quinoprotein alcohol dehydrogenase-like"/>
    <property type="match status" value="2"/>
</dbReference>
<evidence type="ECO:0000256" key="1">
    <source>
        <dbReference type="SAM" id="SignalP"/>
    </source>
</evidence>
<sequence>MIKHYKTYSLFLGLACVSPYLQASQPMWTFTVESGKNIQAIPENITATITYKIENKSRKPKVLALYPTPGIVQTNTCRLAPKNSSGDSCSVTFKIIGSKLPITGIHEGPILCQANSDGTANPNQCYQPDRNNSLSITKTKKLADWNNWGQNKQNSHHNINSGITKDNVKEIAELCKIDYTQGLAHTPSNSSAFSNSAKPVIVNDTIYWTGFAGVIGAHQIQRDGNGNFIGCNQLWVKNVADTLGLVLPLGYSPSVRSSPAYYERVNGQGTLLYTAIDSIFSLPVSLWFTTPPVAFALDAKTGEKLWQIDMVDPSEVAVGGDSVTPSTTASPRIYKNTAYLGFSSFNNAFNNIPLTFRGHMIALSLGGQGLSPDMPSIKWTQYTIPPRPTNYQPGTWFAGGGVWASAPSIIPELGLVIYGSGQLYNYPDFASACMQRPESVNTPSFSTTQKGQTGIGASQCLQEAEAKLKQLGITEPLASNSIIALNMSDGSYAWHVPTQGLDNWQASCGLNIDQPCDVPVPGPDWDISGSSPIIANLKSLGKVVISHNKGGSLFWIEASTGKLLRRADVCVGSSLGGTHWGLSYDPESETIYEACSAGGIAPSFGGVVDYLSILANGRKTCMSGYLNAIDANTGQLKWQTLPASSEIVDVNSPGCPDQLYSSDERFKYGLHFDLIIKNQPFNVPVNVMPNSLKIPLAHQQKARSNGIPANANGIVYWPVYYGTVYALDAKTGAYLNEMNCDEGAMYAAGPSVAKGLIMFGCGYGALNPVDVGKSIMVYGLPNIVTNQTQLAG</sequence>
<feature type="signal peptide" evidence="1">
    <location>
        <begin position="1"/>
        <end position="23"/>
    </location>
</feature>
<accession>A0A2H5FQF3</accession>
<organism evidence="2 3">
    <name type="scientific">Legionella sainthelensi</name>
    <dbReference type="NCBI Taxonomy" id="28087"/>
    <lineage>
        <taxon>Bacteria</taxon>
        <taxon>Pseudomonadati</taxon>
        <taxon>Pseudomonadota</taxon>
        <taxon>Gammaproteobacteria</taxon>
        <taxon>Legionellales</taxon>
        <taxon>Legionellaceae</taxon>
        <taxon>Legionella</taxon>
    </lineage>
</organism>
<dbReference type="Gene3D" id="2.130.10.10">
    <property type="entry name" value="YVTN repeat-like/Quinoprotein amine dehydrogenase"/>
    <property type="match status" value="1"/>
</dbReference>
<evidence type="ECO:0000313" key="3">
    <source>
        <dbReference type="Proteomes" id="UP000234343"/>
    </source>
</evidence>
<proteinExistence type="predicted"/>
<feature type="chain" id="PRO_5014123221" description="Transmembrane protein (Fibronectin III domain and Gp5 C-terminal repeat)" evidence="1">
    <location>
        <begin position="24"/>
        <end position="792"/>
    </location>
</feature>
<dbReference type="Gene3D" id="2.140.10.10">
    <property type="entry name" value="Quinoprotein alcohol dehydrogenase-like superfamily"/>
    <property type="match status" value="2"/>
</dbReference>
<name>A0A2H5FQF3_9GAMM</name>
<evidence type="ECO:0000313" key="2">
    <source>
        <dbReference type="EMBL" id="AUH73828.1"/>
    </source>
</evidence>
<dbReference type="EMBL" id="CP025491">
    <property type="protein sequence ID" value="AUH73828.1"/>
    <property type="molecule type" value="Genomic_DNA"/>
</dbReference>
<dbReference type="PANTHER" id="PTHR32303:SF10">
    <property type="entry name" value="OUTER MEMBRANE PROTEIN ASSEMBLY FACTOR BAMB"/>
    <property type="match status" value="1"/>
</dbReference>
<protein>
    <recommendedName>
        <fullName evidence="4">Transmembrane protein (Fibronectin III domain and Gp5 C-terminal repeat)</fullName>
    </recommendedName>
</protein>
<evidence type="ECO:0008006" key="4">
    <source>
        <dbReference type="Google" id="ProtNLM"/>
    </source>
</evidence>
<gene>
    <name evidence="2" type="ORF">CAB17_18600</name>
</gene>
<dbReference type="KEGG" id="lsh:CAB17_18600"/>
<reference evidence="2 3" key="1">
    <citation type="submission" date="2017-12" db="EMBL/GenBank/DDBJ databases">
        <title>Legionella sainthelensi LA01-117, whole genome sequence of a clinical isolate from New Zealand.</title>
        <authorList>
            <person name="Cree S.L."/>
            <person name="Slow S."/>
            <person name="Kennedy M.A."/>
            <person name="Murdoch D.R."/>
            <person name="Biggs P.J."/>
            <person name="Anderson T."/>
        </authorList>
    </citation>
    <scope>NUCLEOTIDE SEQUENCE [LARGE SCALE GENOMIC DNA]</scope>
    <source>
        <strain evidence="2 3">LA01-117</strain>
    </source>
</reference>
<keyword evidence="3" id="KW-1185">Reference proteome</keyword>
<dbReference type="InterPro" id="IPR011047">
    <property type="entry name" value="Quinoprotein_ADH-like_sf"/>
</dbReference>
<dbReference type="RefSeq" id="WP_101901332.1">
    <property type="nucleotide sequence ID" value="NZ_CP025491.2"/>
</dbReference>
<dbReference type="Proteomes" id="UP000234343">
    <property type="component" value="Chromosome"/>
</dbReference>
<dbReference type="AlphaFoldDB" id="A0A2H5FQF3"/>